<sequence length="114" mass="13164">MAATNVRLTRSGSCALYSWYQRGYMLLSRLMDVYLRMFLTFILGDAMAALDDSLLSLEKLDRTSPELWPEQIPGVSEFVSLHPSTPYSPQPWTRCLDQDDINLLHRKSWCCSRD</sequence>
<name>A0A6L2PBI2_COPFO</name>
<dbReference type="PANTHER" id="PTHR31489:SF2">
    <property type="entry name" value="PROTEIN LIN-52 HOMOLOG"/>
    <property type="match status" value="1"/>
</dbReference>
<dbReference type="GO" id="GO:0006355">
    <property type="term" value="P:regulation of DNA-templated transcription"/>
    <property type="evidence" value="ECO:0007669"/>
    <property type="project" value="InterPro"/>
</dbReference>
<dbReference type="AlphaFoldDB" id="A0A6L2PBI2"/>
<dbReference type="FunCoup" id="A0A6L2PBI2">
    <property type="interactions" value="431"/>
</dbReference>
<evidence type="ECO:0000256" key="1">
    <source>
        <dbReference type="ARBA" id="ARBA00005456"/>
    </source>
</evidence>
<dbReference type="PANTHER" id="PTHR31489">
    <property type="entry name" value="LIN52 FAMILY MEMBER"/>
    <property type="match status" value="1"/>
</dbReference>
<reference evidence="3" key="1">
    <citation type="submission" date="2020-01" db="EMBL/GenBank/DDBJ databases">
        <title>Draft genome sequence of the Termite Coptotermes fromosanus.</title>
        <authorList>
            <person name="Itakura S."/>
            <person name="Yosikawa Y."/>
            <person name="Umezawa K."/>
        </authorList>
    </citation>
    <scope>NUCLEOTIDE SEQUENCE [LARGE SCALE GENOMIC DNA]</scope>
</reference>
<dbReference type="InterPro" id="IPR018737">
    <property type="entry name" value="DREAM_LIN52"/>
</dbReference>
<dbReference type="Pfam" id="PF10044">
    <property type="entry name" value="LIN52"/>
    <property type="match status" value="1"/>
</dbReference>
<evidence type="ECO:0000313" key="3">
    <source>
        <dbReference type="Proteomes" id="UP000502823"/>
    </source>
</evidence>
<comment type="caution">
    <text evidence="2">The sequence shown here is derived from an EMBL/GenBank/DDBJ whole genome shotgun (WGS) entry which is preliminary data.</text>
</comment>
<dbReference type="GO" id="GO:0070176">
    <property type="term" value="C:DRM complex"/>
    <property type="evidence" value="ECO:0007669"/>
    <property type="project" value="InterPro"/>
</dbReference>
<organism evidence="2 3">
    <name type="scientific">Coptotermes formosanus</name>
    <name type="common">Formosan subterranean termite</name>
    <dbReference type="NCBI Taxonomy" id="36987"/>
    <lineage>
        <taxon>Eukaryota</taxon>
        <taxon>Metazoa</taxon>
        <taxon>Ecdysozoa</taxon>
        <taxon>Arthropoda</taxon>
        <taxon>Hexapoda</taxon>
        <taxon>Insecta</taxon>
        <taxon>Pterygota</taxon>
        <taxon>Neoptera</taxon>
        <taxon>Polyneoptera</taxon>
        <taxon>Dictyoptera</taxon>
        <taxon>Blattodea</taxon>
        <taxon>Blattoidea</taxon>
        <taxon>Termitoidae</taxon>
        <taxon>Rhinotermitidae</taxon>
        <taxon>Coptotermes</taxon>
    </lineage>
</organism>
<dbReference type="EMBL" id="BLKM01000073">
    <property type="protein sequence ID" value="GFG28542.1"/>
    <property type="molecule type" value="Genomic_DNA"/>
</dbReference>
<dbReference type="InParanoid" id="A0A6L2PBI2"/>
<dbReference type="OrthoDB" id="5834362at2759"/>
<dbReference type="Proteomes" id="UP000502823">
    <property type="component" value="Unassembled WGS sequence"/>
</dbReference>
<evidence type="ECO:0000313" key="2">
    <source>
        <dbReference type="EMBL" id="GFG28542.1"/>
    </source>
</evidence>
<keyword evidence="3" id="KW-1185">Reference proteome</keyword>
<accession>A0A6L2PBI2</accession>
<proteinExistence type="inferred from homology"/>
<comment type="similarity">
    <text evidence="1">Belongs to the lin-52 family.</text>
</comment>
<gene>
    <name evidence="2" type="ORF">Cfor_12137</name>
</gene>
<protein>
    <submittedName>
        <fullName evidence="2">Uncharacterized protein</fullName>
    </submittedName>
</protein>